<gene>
    <name evidence="1" type="primary">SPTBN4_0</name>
    <name evidence="1" type="ORF">g.87839</name>
</gene>
<dbReference type="AlphaFoldDB" id="A0A1D1YD51"/>
<reference evidence="1" key="1">
    <citation type="submission" date="2015-07" db="EMBL/GenBank/DDBJ databases">
        <title>Transcriptome Assembly of Anthurium amnicola.</title>
        <authorList>
            <person name="Suzuki J."/>
        </authorList>
    </citation>
    <scope>NUCLEOTIDE SEQUENCE</scope>
</reference>
<evidence type="ECO:0000313" key="1">
    <source>
        <dbReference type="EMBL" id="JAT52561.1"/>
    </source>
</evidence>
<organism evidence="1">
    <name type="scientific">Anthurium amnicola</name>
    <dbReference type="NCBI Taxonomy" id="1678845"/>
    <lineage>
        <taxon>Eukaryota</taxon>
        <taxon>Viridiplantae</taxon>
        <taxon>Streptophyta</taxon>
        <taxon>Embryophyta</taxon>
        <taxon>Tracheophyta</taxon>
        <taxon>Spermatophyta</taxon>
        <taxon>Magnoliopsida</taxon>
        <taxon>Liliopsida</taxon>
        <taxon>Araceae</taxon>
        <taxon>Pothoideae</taxon>
        <taxon>Potheae</taxon>
        <taxon>Anthurium</taxon>
    </lineage>
</organism>
<protein>
    <submittedName>
        <fullName evidence="1">Spectrin beta chain, brain 3</fullName>
    </submittedName>
</protein>
<sequence>MLELKVTKKSDSSDFCLNLNKNISFRAQGSESKKSSRSDSVTGKSVGREVEECLAQGSSSPSIASLQLKLRLAWYQLVRVYPSLQNHRQWLLCRTPLLRQTRGTLNKHSKIRKQQNITREVKMRWPHLGNVVWHEREQENRGFSEYMFRQYAS</sequence>
<proteinExistence type="predicted"/>
<accession>A0A1D1YD51</accession>
<dbReference type="EMBL" id="GDJX01015375">
    <property type="protein sequence ID" value="JAT52561.1"/>
    <property type="molecule type" value="Transcribed_RNA"/>
</dbReference>
<name>A0A1D1YD51_9ARAE</name>